<evidence type="ECO:0000313" key="2">
    <source>
        <dbReference type="Proteomes" id="UP001221597"/>
    </source>
</evidence>
<organism evidence="1 2">
    <name type="scientific">Halobacillus naozhouensis</name>
    <dbReference type="NCBI Taxonomy" id="554880"/>
    <lineage>
        <taxon>Bacteria</taxon>
        <taxon>Bacillati</taxon>
        <taxon>Bacillota</taxon>
        <taxon>Bacilli</taxon>
        <taxon>Bacillales</taxon>
        <taxon>Bacillaceae</taxon>
        <taxon>Halobacillus</taxon>
    </lineage>
</organism>
<dbReference type="PANTHER" id="PTHR47271">
    <property type="entry name" value="ARGININE DEIMINASE"/>
    <property type="match status" value="1"/>
</dbReference>
<dbReference type="SUPFAM" id="SSF55909">
    <property type="entry name" value="Pentein"/>
    <property type="match status" value="1"/>
</dbReference>
<dbReference type="RefSeq" id="WP_283077386.1">
    <property type="nucleotide sequence ID" value="NZ_CP121671.1"/>
</dbReference>
<evidence type="ECO:0000313" key="1">
    <source>
        <dbReference type="EMBL" id="WFT75421.1"/>
    </source>
</evidence>
<sequence length="327" mass="36443">MHTSRRYLSRKMVVEPFHDKKLLKDMWGENWGVSNDIQPVKKVLMHRPGKEILSLHSNAQQIEYGSVLAQNIKGTPPQDEQTTGLPNLESLQFQHDQLAGVLTKEGIEVVYLEGESESWPERTFTRDLGMVIPGGVILPRLALYIRYGETVFASQTFSRLGVPMLGCIQGNGFAEGGSFSMLDSTTAIIGRSERVNPDGIEQVRQILSHQNIDLISVDLPSTIIHLDEAFLLLDQHTALINQALLPFWFLDELHKRKLNLLHVDPRDPALSINVLPIAPGRVVCPSSGIKTNELLRSCGIKVITVDISEFYKLGGGIHCLTLPLTRN</sequence>
<gene>
    <name evidence="1" type="ORF">P9989_03205</name>
</gene>
<keyword evidence="2" id="KW-1185">Reference proteome</keyword>
<dbReference type="Pfam" id="PF19420">
    <property type="entry name" value="DDAH_eukar"/>
    <property type="match status" value="1"/>
</dbReference>
<dbReference type="PANTHER" id="PTHR47271:SF2">
    <property type="entry name" value="ARGININE DEIMINASE"/>
    <property type="match status" value="1"/>
</dbReference>
<name>A0ABY8J036_9BACI</name>
<proteinExistence type="predicted"/>
<dbReference type="Gene3D" id="3.75.10.10">
    <property type="entry name" value="L-arginine/glycine Amidinotransferase, Chain A"/>
    <property type="match status" value="1"/>
</dbReference>
<reference evidence="1 2" key="1">
    <citation type="submission" date="2023-04" db="EMBL/GenBank/DDBJ databases">
        <title>Genome sequence of Halobacillus naozhouensis KACC 21980.</title>
        <authorList>
            <person name="Kim S."/>
            <person name="Heo J."/>
            <person name="Kwon S.-W."/>
        </authorList>
    </citation>
    <scope>NUCLEOTIDE SEQUENCE [LARGE SCALE GENOMIC DNA]</scope>
    <source>
        <strain evidence="1 2">KCTC 13234</strain>
    </source>
</reference>
<dbReference type="EMBL" id="CP121671">
    <property type="protein sequence ID" value="WFT75421.1"/>
    <property type="molecule type" value="Genomic_DNA"/>
</dbReference>
<protein>
    <submittedName>
        <fullName evidence="1">Arginine deiminase family protein</fullName>
    </submittedName>
</protein>
<accession>A0ABY8J036</accession>
<dbReference type="Proteomes" id="UP001221597">
    <property type="component" value="Chromosome"/>
</dbReference>